<accession>A0A6L2JJW5</accession>
<gene>
    <name evidence="2" type="ORF">Tci_008950</name>
</gene>
<sequence length="192" mass="21411">MLKVAKLSEEPEQSLIPSSGEKKRIPPFSKPKSPYKVRAILPKKQVTKTQHADATVATADATKSLVASELVEEQRNQPSVAEAEKVIDQNVEKEVKDIGFVAIGEVAEDQSLEIPTDFDSDLQSMPDDDMRYVSRFEAADSDDTYENELIKDSIKSSVSKSIAEELPHVKAQVQKNLQDQLPNILLKPMYKE</sequence>
<dbReference type="EMBL" id="BKCJ010000872">
    <property type="protein sequence ID" value="GEU36972.1"/>
    <property type="molecule type" value="Genomic_DNA"/>
</dbReference>
<name>A0A6L2JJW5_TANCI</name>
<comment type="caution">
    <text evidence="2">The sequence shown here is derived from an EMBL/GenBank/DDBJ whole genome shotgun (WGS) entry which is preliminary data.</text>
</comment>
<dbReference type="AlphaFoldDB" id="A0A6L2JJW5"/>
<reference evidence="2" key="1">
    <citation type="journal article" date="2019" name="Sci. Rep.">
        <title>Draft genome of Tanacetum cinerariifolium, the natural source of mosquito coil.</title>
        <authorList>
            <person name="Yamashiro T."/>
            <person name="Shiraishi A."/>
            <person name="Satake H."/>
            <person name="Nakayama K."/>
        </authorList>
    </citation>
    <scope>NUCLEOTIDE SEQUENCE</scope>
</reference>
<evidence type="ECO:0000256" key="1">
    <source>
        <dbReference type="SAM" id="MobiDB-lite"/>
    </source>
</evidence>
<organism evidence="2">
    <name type="scientific">Tanacetum cinerariifolium</name>
    <name type="common">Dalmatian daisy</name>
    <name type="synonym">Chrysanthemum cinerariifolium</name>
    <dbReference type="NCBI Taxonomy" id="118510"/>
    <lineage>
        <taxon>Eukaryota</taxon>
        <taxon>Viridiplantae</taxon>
        <taxon>Streptophyta</taxon>
        <taxon>Embryophyta</taxon>
        <taxon>Tracheophyta</taxon>
        <taxon>Spermatophyta</taxon>
        <taxon>Magnoliopsida</taxon>
        <taxon>eudicotyledons</taxon>
        <taxon>Gunneridae</taxon>
        <taxon>Pentapetalae</taxon>
        <taxon>asterids</taxon>
        <taxon>campanulids</taxon>
        <taxon>Asterales</taxon>
        <taxon>Asteraceae</taxon>
        <taxon>Asteroideae</taxon>
        <taxon>Anthemideae</taxon>
        <taxon>Anthemidinae</taxon>
        <taxon>Tanacetum</taxon>
    </lineage>
</organism>
<protein>
    <submittedName>
        <fullName evidence="2">Uncharacterized protein</fullName>
    </submittedName>
</protein>
<feature type="region of interest" description="Disordered" evidence="1">
    <location>
        <begin position="1"/>
        <end position="34"/>
    </location>
</feature>
<proteinExistence type="predicted"/>
<evidence type="ECO:0000313" key="2">
    <source>
        <dbReference type="EMBL" id="GEU36972.1"/>
    </source>
</evidence>